<evidence type="ECO:0000259" key="1">
    <source>
        <dbReference type="Pfam" id="PF13456"/>
    </source>
</evidence>
<dbReference type="Proteomes" id="UP000836841">
    <property type="component" value="Chromosome 2"/>
</dbReference>
<evidence type="ECO:0000313" key="3">
    <source>
        <dbReference type="Proteomes" id="UP000836841"/>
    </source>
</evidence>
<dbReference type="Pfam" id="PF13456">
    <property type="entry name" value="RVT_3"/>
    <property type="match status" value="1"/>
</dbReference>
<dbReference type="Gene3D" id="3.30.420.10">
    <property type="entry name" value="Ribonuclease H-like superfamily/Ribonuclease H"/>
    <property type="match status" value="1"/>
</dbReference>
<evidence type="ECO:0000313" key="2">
    <source>
        <dbReference type="EMBL" id="CAH2047873.1"/>
    </source>
</evidence>
<name>A0AAU9RQQ9_THLAR</name>
<dbReference type="SUPFAM" id="SSF53098">
    <property type="entry name" value="Ribonuclease H-like"/>
    <property type="match status" value="1"/>
</dbReference>
<organism evidence="2 3">
    <name type="scientific">Thlaspi arvense</name>
    <name type="common">Field penny-cress</name>
    <dbReference type="NCBI Taxonomy" id="13288"/>
    <lineage>
        <taxon>Eukaryota</taxon>
        <taxon>Viridiplantae</taxon>
        <taxon>Streptophyta</taxon>
        <taxon>Embryophyta</taxon>
        <taxon>Tracheophyta</taxon>
        <taxon>Spermatophyta</taxon>
        <taxon>Magnoliopsida</taxon>
        <taxon>eudicotyledons</taxon>
        <taxon>Gunneridae</taxon>
        <taxon>Pentapetalae</taxon>
        <taxon>rosids</taxon>
        <taxon>malvids</taxon>
        <taxon>Brassicales</taxon>
        <taxon>Brassicaceae</taxon>
        <taxon>Thlaspideae</taxon>
        <taxon>Thlaspi</taxon>
    </lineage>
</organism>
<dbReference type="PANTHER" id="PTHR47723">
    <property type="entry name" value="OS05G0353850 PROTEIN"/>
    <property type="match status" value="1"/>
</dbReference>
<sequence>MSPGIPPTALQRWTPPPYGWTKCNYYASHHMTNQHSGLGWILRNSQGVFLNGGMDKYQGRYTSEEAECSALIWALQSTWFLGYTKVIFEGDNINIVKLLNCDAANLRLRHYIHTIKSWIAMFSALKFTYRNRLSNQCADKLAKQEAVSESHWSLFYCCPNFLMSFVNNDSSVQ</sequence>
<dbReference type="InterPro" id="IPR036397">
    <property type="entry name" value="RNaseH_sf"/>
</dbReference>
<feature type="domain" description="RNase H type-1" evidence="1">
    <location>
        <begin position="24"/>
        <end position="144"/>
    </location>
</feature>
<dbReference type="GO" id="GO:0004523">
    <property type="term" value="F:RNA-DNA hybrid ribonuclease activity"/>
    <property type="evidence" value="ECO:0007669"/>
    <property type="project" value="InterPro"/>
</dbReference>
<dbReference type="EMBL" id="OU466858">
    <property type="protein sequence ID" value="CAH2047873.1"/>
    <property type="molecule type" value="Genomic_DNA"/>
</dbReference>
<keyword evidence="3" id="KW-1185">Reference proteome</keyword>
<gene>
    <name evidence="2" type="ORF">TAV2_LOCUS5201</name>
</gene>
<dbReference type="InterPro" id="IPR002156">
    <property type="entry name" value="RNaseH_domain"/>
</dbReference>
<proteinExistence type="predicted"/>
<dbReference type="AlphaFoldDB" id="A0AAU9RQQ9"/>
<protein>
    <recommendedName>
        <fullName evidence="1">RNase H type-1 domain-containing protein</fullName>
    </recommendedName>
</protein>
<dbReference type="InterPro" id="IPR053151">
    <property type="entry name" value="RNase_H-like"/>
</dbReference>
<dbReference type="GO" id="GO:0003676">
    <property type="term" value="F:nucleic acid binding"/>
    <property type="evidence" value="ECO:0007669"/>
    <property type="project" value="InterPro"/>
</dbReference>
<reference evidence="2 3" key="1">
    <citation type="submission" date="2022-03" db="EMBL/GenBank/DDBJ databases">
        <authorList>
            <person name="Nunn A."/>
            <person name="Chopra R."/>
            <person name="Nunn A."/>
            <person name="Contreras Garrido A."/>
        </authorList>
    </citation>
    <scope>NUCLEOTIDE SEQUENCE [LARGE SCALE GENOMIC DNA]</scope>
</reference>
<accession>A0AAU9RQQ9</accession>
<dbReference type="CDD" id="cd06222">
    <property type="entry name" value="RNase_H_like"/>
    <property type="match status" value="1"/>
</dbReference>
<dbReference type="InterPro" id="IPR044730">
    <property type="entry name" value="RNase_H-like_dom_plant"/>
</dbReference>
<dbReference type="PANTHER" id="PTHR47723:SF19">
    <property type="entry name" value="POLYNUCLEOTIDYL TRANSFERASE, RIBONUCLEASE H-LIKE SUPERFAMILY PROTEIN"/>
    <property type="match status" value="1"/>
</dbReference>
<dbReference type="InterPro" id="IPR012337">
    <property type="entry name" value="RNaseH-like_sf"/>
</dbReference>